<comment type="caution">
    <text evidence="1">The sequence shown here is derived from an EMBL/GenBank/DDBJ whole genome shotgun (WGS) entry which is preliminary data.</text>
</comment>
<feature type="non-terminal residue" evidence="1">
    <location>
        <position position="248"/>
    </location>
</feature>
<dbReference type="EMBL" id="JAWWNJ010000128">
    <property type="protein sequence ID" value="KAK6987820.1"/>
    <property type="molecule type" value="Genomic_DNA"/>
</dbReference>
<protein>
    <submittedName>
        <fullName evidence="1">Uncharacterized protein</fullName>
    </submittedName>
</protein>
<evidence type="ECO:0000313" key="2">
    <source>
        <dbReference type="Proteomes" id="UP001362999"/>
    </source>
</evidence>
<evidence type="ECO:0000313" key="1">
    <source>
        <dbReference type="EMBL" id="KAK6987820.1"/>
    </source>
</evidence>
<name>A0AAV9ZN54_9AGAR</name>
<dbReference type="Proteomes" id="UP001362999">
    <property type="component" value="Unassembled WGS sequence"/>
</dbReference>
<keyword evidence="2" id="KW-1185">Reference proteome</keyword>
<gene>
    <name evidence="1" type="ORF">R3P38DRAFT_2574240</name>
</gene>
<proteinExistence type="predicted"/>
<dbReference type="AlphaFoldDB" id="A0AAV9ZN54"/>
<reference evidence="1 2" key="1">
    <citation type="journal article" date="2024" name="J Genomics">
        <title>Draft genome sequencing and assembly of Favolaschia claudopus CIRM-BRFM 2984 isolated from oak limbs.</title>
        <authorList>
            <person name="Navarro D."/>
            <person name="Drula E."/>
            <person name="Chaduli D."/>
            <person name="Cazenave R."/>
            <person name="Ahrendt S."/>
            <person name="Wang J."/>
            <person name="Lipzen A."/>
            <person name="Daum C."/>
            <person name="Barry K."/>
            <person name="Grigoriev I.V."/>
            <person name="Favel A."/>
            <person name="Rosso M.N."/>
            <person name="Martin F."/>
        </authorList>
    </citation>
    <scope>NUCLEOTIDE SEQUENCE [LARGE SCALE GENOMIC DNA]</scope>
    <source>
        <strain evidence="1 2">CIRM-BRFM 2984</strain>
    </source>
</reference>
<organism evidence="1 2">
    <name type="scientific">Favolaschia claudopus</name>
    <dbReference type="NCBI Taxonomy" id="2862362"/>
    <lineage>
        <taxon>Eukaryota</taxon>
        <taxon>Fungi</taxon>
        <taxon>Dikarya</taxon>
        <taxon>Basidiomycota</taxon>
        <taxon>Agaricomycotina</taxon>
        <taxon>Agaricomycetes</taxon>
        <taxon>Agaricomycetidae</taxon>
        <taxon>Agaricales</taxon>
        <taxon>Marasmiineae</taxon>
        <taxon>Mycenaceae</taxon>
        <taxon>Favolaschia</taxon>
    </lineage>
</organism>
<sequence>MDSKRFSTSRLRSGHGYDDFPSAINTGFDHRLEGLQRVKSRIVETSGKRWMIWSPNSCQDPFYPGGAAPLVSGFTAVELEQRRCDGHCGRYDAAQNPQPYAKDMPWLGFIKRDGERNVGEVEYESVMSAWYETEGGGQIEETHVSTLLIRNQEMEDFIGHVVPQLLSSHPALCSQRPKPPRQQDIERLRDVQDYEEALDRLVHIHRGIKEKQAWYTLARLRVETSVNRESSSSPVPIPLADDAYLGTW</sequence>
<accession>A0AAV9ZN54</accession>